<evidence type="ECO:0000313" key="4">
    <source>
        <dbReference type="Proteomes" id="UP000577707"/>
    </source>
</evidence>
<dbReference type="AlphaFoldDB" id="A0A7W5FAA0"/>
<feature type="compositionally biased region" description="Polar residues" evidence="1">
    <location>
        <begin position="25"/>
        <end position="46"/>
    </location>
</feature>
<keyword evidence="2" id="KW-0732">Signal</keyword>
<keyword evidence="4" id="KW-1185">Reference proteome</keyword>
<evidence type="ECO:0008006" key="5">
    <source>
        <dbReference type="Google" id="ProtNLM"/>
    </source>
</evidence>
<feature type="chain" id="PRO_5038340122" description="Lipoprotein" evidence="2">
    <location>
        <begin position="22"/>
        <end position="200"/>
    </location>
</feature>
<accession>A0A7W5FAA0</accession>
<dbReference type="Proteomes" id="UP000577707">
    <property type="component" value="Unassembled WGS sequence"/>
</dbReference>
<reference evidence="3 4" key="1">
    <citation type="submission" date="2020-08" db="EMBL/GenBank/DDBJ databases">
        <title>Genomic Encyclopedia of Type Strains, Phase III (KMG-III): the genomes of soil and plant-associated and newly described type strains.</title>
        <authorList>
            <person name="Whitman W."/>
        </authorList>
    </citation>
    <scope>NUCLEOTIDE SEQUENCE [LARGE SCALE GENOMIC DNA]</scope>
    <source>
        <strain evidence="3 4">CECT 3302</strain>
    </source>
</reference>
<feature type="region of interest" description="Disordered" evidence="1">
    <location>
        <begin position="24"/>
        <end position="51"/>
    </location>
</feature>
<feature type="signal peptide" evidence="2">
    <location>
        <begin position="1"/>
        <end position="21"/>
    </location>
</feature>
<name>A0A7W5FAA0_9ACTN</name>
<proteinExistence type="predicted"/>
<organism evidence="3 4">
    <name type="scientific">Nocardioides albus</name>
    <dbReference type="NCBI Taxonomy" id="1841"/>
    <lineage>
        <taxon>Bacteria</taxon>
        <taxon>Bacillati</taxon>
        <taxon>Actinomycetota</taxon>
        <taxon>Actinomycetes</taxon>
        <taxon>Propionibacteriales</taxon>
        <taxon>Nocardioidaceae</taxon>
        <taxon>Nocardioides</taxon>
    </lineage>
</organism>
<gene>
    <name evidence="3" type="ORF">FHS12_003947</name>
</gene>
<evidence type="ECO:0000256" key="1">
    <source>
        <dbReference type="SAM" id="MobiDB-lite"/>
    </source>
</evidence>
<evidence type="ECO:0000313" key="3">
    <source>
        <dbReference type="EMBL" id="MBB3090985.1"/>
    </source>
</evidence>
<evidence type="ECO:0000256" key="2">
    <source>
        <dbReference type="SAM" id="SignalP"/>
    </source>
</evidence>
<dbReference type="PROSITE" id="PS51257">
    <property type="entry name" value="PROKAR_LIPOPROTEIN"/>
    <property type="match status" value="1"/>
</dbReference>
<dbReference type="EMBL" id="JACHXG010000008">
    <property type="protein sequence ID" value="MBB3090985.1"/>
    <property type="molecule type" value="Genomic_DNA"/>
</dbReference>
<dbReference type="RefSeq" id="WP_183548538.1">
    <property type="nucleotide sequence ID" value="NZ_BMQT01000010.1"/>
</dbReference>
<sequence>MTTSRKVSFSAMALSLAMVFAGCGSQDSDPSGDPTSKGASETTDGASTPADWNEVKIDVARVYVPPDWAILSQRDNAASVAVAKDDLGLIPGSGTMGSGVNSPSGDLKANIDDATEFHLETFRGDPNIKNVKRLPDVTINGVLLSHIQWEKETSWDSEYITVTTDLQSVITIGWGFTKSDLDRKGSQDLIDPVMETFELL</sequence>
<protein>
    <recommendedName>
        <fullName evidence="5">Lipoprotein</fullName>
    </recommendedName>
</protein>
<comment type="caution">
    <text evidence="3">The sequence shown here is derived from an EMBL/GenBank/DDBJ whole genome shotgun (WGS) entry which is preliminary data.</text>
</comment>